<evidence type="ECO:0000259" key="2">
    <source>
        <dbReference type="Pfam" id="PF20710"/>
    </source>
</evidence>
<name>A0AAD2PUS5_9STRA</name>
<feature type="domain" description="DUF6824" evidence="2">
    <location>
        <begin position="61"/>
        <end position="143"/>
    </location>
</feature>
<dbReference type="EMBL" id="CAKOGP040001803">
    <property type="protein sequence ID" value="CAJ1952284.1"/>
    <property type="molecule type" value="Genomic_DNA"/>
</dbReference>
<feature type="region of interest" description="Disordered" evidence="1">
    <location>
        <begin position="177"/>
        <end position="201"/>
    </location>
</feature>
<evidence type="ECO:0000256" key="1">
    <source>
        <dbReference type="SAM" id="MobiDB-lite"/>
    </source>
</evidence>
<dbReference type="Pfam" id="PF20710">
    <property type="entry name" value="DUF6824"/>
    <property type="match status" value="1"/>
</dbReference>
<comment type="caution">
    <text evidence="3">The sequence shown here is derived from an EMBL/GenBank/DDBJ whole genome shotgun (WGS) entry which is preliminary data.</text>
</comment>
<keyword evidence="4" id="KW-1185">Reference proteome</keyword>
<proteinExistence type="predicted"/>
<reference evidence="3" key="1">
    <citation type="submission" date="2023-08" db="EMBL/GenBank/DDBJ databases">
        <authorList>
            <person name="Audoor S."/>
            <person name="Bilcke G."/>
        </authorList>
    </citation>
    <scope>NUCLEOTIDE SEQUENCE</scope>
</reference>
<feature type="compositionally biased region" description="Polar residues" evidence="1">
    <location>
        <begin position="177"/>
        <end position="188"/>
    </location>
</feature>
<dbReference type="AlphaFoldDB" id="A0AAD2PUS5"/>
<accession>A0AAD2PUS5</accession>
<feature type="region of interest" description="Disordered" evidence="1">
    <location>
        <begin position="257"/>
        <end position="280"/>
    </location>
</feature>
<evidence type="ECO:0000313" key="4">
    <source>
        <dbReference type="Proteomes" id="UP001295423"/>
    </source>
</evidence>
<dbReference type="Proteomes" id="UP001295423">
    <property type="component" value="Unassembled WGS sequence"/>
</dbReference>
<dbReference type="InterPro" id="IPR049227">
    <property type="entry name" value="DUF6824"/>
</dbReference>
<sequence length="280" mass="31509">MSTEQQTKKGQQAYSIKPSTRNAITKLTYFDQYTALRNHRMSFQDAVDINAERVDKASQQDVIFGRGKSLQDHPGNQRMRQITNKYNNLYRTLPKSQKRDLVETVYKEIVNNGARFLTKAPNTTHYLLVDVEVALQKISNSLRCMKKHKRQLLLAAMERRNSPKAVVSKAFMSTAASSLTPEPTSSRHQVTHRFDGDQPPSKKVLKGVNAARLLSSNLIPGPRDLGMLTTLQHLNQYTYLRSMIGARMTSFVATGRSIRQPSSKLSMPTKRAQGSTSNPG</sequence>
<gene>
    <name evidence="3" type="ORF">CYCCA115_LOCUS13475</name>
</gene>
<evidence type="ECO:0000313" key="3">
    <source>
        <dbReference type="EMBL" id="CAJ1952284.1"/>
    </source>
</evidence>
<protein>
    <recommendedName>
        <fullName evidence="2">DUF6824 domain-containing protein</fullName>
    </recommendedName>
</protein>
<organism evidence="3 4">
    <name type="scientific">Cylindrotheca closterium</name>
    <dbReference type="NCBI Taxonomy" id="2856"/>
    <lineage>
        <taxon>Eukaryota</taxon>
        <taxon>Sar</taxon>
        <taxon>Stramenopiles</taxon>
        <taxon>Ochrophyta</taxon>
        <taxon>Bacillariophyta</taxon>
        <taxon>Bacillariophyceae</taxon>
        <taxon>Bacillariophycidae</taxon>
        <taxon>Bacillariales</taxon>
        <taxon>Bacillariaceae</taxon>
        <taxon>Cylindrotheca</taxon>
    </lineage>
</organism>